<reference evidence="1" key="1">
    <citation type="submission" date="2021-06" db="EMBL/GenBank/DDBJ databases">
        <title>Comparative genomics, transcriptomics and evolutionary studies reveal genomic signatures of adaptation to plant cell wall in hemibiotrophic fungi.</title>
        <authorList>
            <consortium name="DOE Joint Genome Institute"/>
            <person name="Baroncelli R."/>
            <person name="Diaz J.F."/>
            <person name="Benocci T."/>
            <person name="Peng M."/>
            <person name="Battaglia E."/>
            <person name="Haridas S."/>
            <person name="Andreopoulos W."/>
            <person name="Labutti K."/>
            <person name="Pangilinan J."/>
            <person name="Floch G.L."/>
            <person name="Makela M.R."/>
            <person name="Henrissat B."/>
            <person name="Grigoriev I.V."/>
            <person name="Crouch J.A."/>
            <person name="De Vries R.P."/>
            <person name="Sukno S.A."/>
            <person name="Thon M.R."/>
        </authorList>
    </citation>
    <scope>NUCLEOTIDE SEQUENCE</scope>
    <source>
        <strain evidence="1">MAFF235873</strain>
    </source>
</reference>
<sequence>MAVDCVTRSLESWVVKRHASALSRRHSCMHALQQVLACHIDIFCPSARNHHQSLTEPTCTEKTRIELRNWGTTRRNTTKRAQTSKINQQAKAGRPRVAAIWRSIFSHTPTPPLPLLRITLLVSPLPPSVPDRFFSRIGLRRHATPFVTAPIQPST</sequence>
<keyword evidence="2" id="KW-1185">Reference proteome</keyword>
<dbReference type="EMBL" id="MU842974">
    <property type="protein sequence ID" value="KAK2024131.1"/>
    <property type="molecule type" value="Genomic_DNA"/>
</dbReference>
<organism evidence="1 2">
    <name type="scientific">Colletotrichum zoysiae</name>
    <dbReference type="NCBI Taxonomy" id="1216348"/>
    <lineage>
        <taxon>Eukaryota</taxon>
        <taxon>Fungi</taxon>
        <taxon>Dikarya</taxon>
        <taxon>Ascomycota</taxon>
        <taxon>Pezizomycotina</taxon>
        <taxon>Sordariomycetes</taxon>
        <taxon>Hypocreomycetidae</taxon>
        <taxon>Glomerellales</taxon>
        <taxon>Glomerellaceae</taxon>
        <taxon>Colletotrichum</taxon>
        <taxon>Colletotrichum graminicola species complex</taxon>
    </lineage>
</organism>
<evidence type="ECO:0000313" key="1">
    <source>
        <dbReference type="EMBL" id="KAK2024131.1"/>
    </source>
</evidence>
<evidence type="ECO:0000313" key="2">
    <source>
        <dbReference type="Proteomes" id="UP001232148"/>
    </source>
</evidence>
<name>A0AAD9LVV1_9PEZI</name>
<dbReference type="Proteomes" id="UP001232148">
    <property type="component" value="Unassembled WGS sequence"/>
</dbReference>
<proteinExistence type="predicted"/>
<accession>A0AAD9LVV1</accession>
<gene>
    <name evidence="1" type="ORF">LX32DRAFT_114129</name>
</gene>
<protein>
    <submittedName>
        <fullName evidence="1">Uncharacterized protein</fullName>
    </submittedName>
</protein>
<comment type="caution">
    <text evidence="1">The sequence shown here is derived from an EMBL/GenBank/DDBJ whole genome shotgun (WGS) entry which is preliminary data.</text>
</comment>
<dbReference type="AlphaFoldDB" id="A0AAD9LVV1"/>